<evidence type="ECO:0000313" key="4">
    <source>
        <dbReference type="Proteomes" id="UP000214720"/>
    </source>
</evidence>
<organism evidence="3 4">
    <name type="scientific">Caballeronia sordidicola</name>
    <name type="common">Burkholderia sordidicola</name>
    <dbReference type="NCBI Taxonomy" id="196367"/>
    <lineage>
        <taxon>Bacteria</taxon>
        <taxon>Pseudomonadati</taxon>
        <taxon>Pseudomonadota</taxon>
        <taxon>Betaproteobacteria</taxon>
        <taxon>Burkholderiales</taxon>
        <taxon>Burkholderiaceae</taxon>
        <taxon>Caballeronia</taxon>
    </lineage>
</organism>
<feature type="transmembrane region" description="Helical" evidence="2">
    <location>
        <begin position="62"/>
        <end position="84"/>
    </location>
</feature>
<protein>
    <submittedName>
        <fullName evidence="3">Uncharacterized protein</fullName>
    </submittedName>
</protein>
<evidence type="ECO:0000313" key="3">
    <source>
        <dbReference type="EMBL" id="OXC75050.1"/>
    </source>
</evidence>
<dbReference type="RefSeq" id="WP_089163431.1">
    <property type="nucleotide sequence ID" value="NZ_MTHB01000191.1"/>
</dbReference>
<comment type="caution">
    <text evidence="3">The sequence shown here is derived from an EMBL/GenBank/DDBJ whole genome shotgun (WGS) entry which is preliminary data.</text>
</comment>
<keyword evidence="2" id="KW-0472">Membrane</keyword>
<dbReference type="EMBL" id="MTHB01000191">
    <property type="protein sequence ID" value="OXC75050.1"/>
    <property type="molecule type" value="Genomic_DNA"/>
</dbReference>
<evidence type="ECO:0000256" key="1">
    <source>
        <dbReference type="SAM" id="Coils"/>
    </source>
</evidence>
<sequence>MAHQNARLNTLLSRWLAHETRGLLGGLAGGVVGGVVAFTLINRFSSTSLTSGADAISIANTYIVYSTLMIAAVAVFLTTAGLIFTQHFAIEKERHVADAFAALVGEMARTNGCAVEVVKEVMKNAEVVQHFDDQVKEKLREVMRAQLDGANQRKARARSEHDALSRIASDLESA</sequence>
<name>A0A226WW82_CABSO</name>
<keyword evidence="2" id="KW-1133">Transmembrane helix</keyword>
<keyword evidence="2" id="KW-0812">Transmembrane</keyword>
<proteinExistence type="predicted"/>
<keyword evidence="1" id="KW-0175">Coiled coil</keyword>
<dbReference type="AlphaFoldDB" id="A0A226WW82"/>
<evidence type="ECO:0000256" key="2">
    <source>
        <dbReference type="SAM" id="Phobius"/>
    </source>
</evidence>
<dbReference type="OrthoDB" id="9131279at2"/>
<reference evidence="4" key="1">
    <citation type="submission" date="2017-01" db="EMBL/GenBank/DDBJ databases">
        <title>Genome Analysis of Deinococcus marmoris KOPRI26562.</title>
        <authorList>
            <person name="Kim J.H."/>
            <person name="Oh H.-M."/>
        </authorList>
    </citation>
    <scope>NUCLEOTIDE SEQUENCE [LARGE SCALE GENOMIC DNA]</scope>
    <source>
        <strain evidence="4">PAMC 26633</strain>
    </source>
</reference>
<gene>
    <name evidence="3" type="ORF">BSU04_28365</name>
</gene>
<feature type="coiled-coil region" evidence="1">
    <location>
        <begin position="140"/>
        <end position="167"/>
    </location>
</feature>
<accession>A0A226WW82</accession>
<feature type="transmembrane region" description="Helical" evidence="2">
    <location>
        <begin position="21"/>
        <end position="42"/>
    </location>
</feature>
<dbReference type="Proteomes" id="UP000214720">
    <property type="component" value="Unassembled WGS sequence"/>
</dbReference>